<dbReference type="GO" id="GO:0005524">
    <property type="term" value="F:ATP binding"/>
    <property type="evidence" value="ECO:0007669"/>
    <property type="project" value="UniProtKB-UniRule"/>
</dbReference>
<dbReference type="GO" id="GO:0007059">
    <property type="term" value="P:chromosome segregation"/>
    <property type="evidence" value="ECO:0007669"/>
    <property type="project" value="UniProtKB-KW"/>
</dbReference>
<evidence type="ECO:0000256" key="16">
    <source>
        <dbReference type="PROSITE-ProRule" id="PRU00289"/>
    </source>
</evidence>
<comment type="subcellular location">
    <subcellularLocation>
        <location evidence="1">Cell membrane</location>
        <topology evidence="1">Multi-pass membrane protein</topology>
    </subcellularLocation>
</comment>
<dbReference type="Pfam" id="PF17854">
    <property type="entry name" value="FtsK_alpha"/>
    <property type="match status" value="1"/>
</dbReference>
<feature type="compositionally biased region" description="Pro residues" evidence="17">
    <location>
        <begin position="348"/>
        <end position="363"/>
    </location>
</feature>
<dbReference type="InterPro" id="IPR050206">
    <property type="entry name" value="FtsK/SpoIIIE/SftA"/>
</dbReference>
<evidence type="ECO:0000256" key="6">
    <source>
        <dbReference type="ARBA" id="ARBA00022692"/>
    </source>
</evidence>
<dbReference type="InterPro" id="IPR002543">
    <property type="entry name" value="FtsK_dom"/>
</dbReference>
<feature type="binding site" evidence="16">
    <location>
        <begin position="533"/>
        <end position="540"/>
    </location>
    <ligand>
        <name>ATP</name>
        <dbReference type="ChEBI" id="CHEBI:30616"/>
    </ligand>
</feature>
<evidence type="ECO:0000256" key="10">
    <source>
        <dbReference type="ARBA" id="ARBA00022989"/>
    </source>
</evidence>
<dbReference type="Pfam" id="PF09397">
    <property type="entry name" value="FtsK_gamma"/>
    <property type="match status" value="1"/>
</dbReference>
<dbReference type="CDD" id="cd01127">
    <property type="entry name" value="TrwB_TraG_TraD_VirD4"/>
    <property type="match status" value="1"/>
</dbReference>
<keyword evidence="7 16" id="KW-0547">Nucleotide-binding</keyword>
<feature type="transmembrane region" description="Helical" evidence="18">
    <location>
        <begin position="111"/>
        <end position="135"/>
    </location>
</feature>
<evidence type="ECO:0000256" key="1">
    <source>
        <dbReference type="ARBA" id="ARBA00004651"/>
    </source>
</evidence>
<dbReference type="GO" id="GO:0051301">
    <property type="term" value="P:cell division"/>
    <property type="evidence" value="ECO:0007669"/>
    <property type="project" value="UniProtKB-KW"/>
</dbReference>
<evidence type="ECO:0000256" key="4">
    <source>
        <dbReference type="ARBA" id="ARBA00022475"/>
    </source>
</evidence>
<dbReference type="Gene3D" id="1.10.10.10">
    <property type="entry name" value="Winged helix-like DNA-binding domain superfamily/Winged helix DNA-binding domain"/>
    <property type="match status" value="1"/>
</dbReference>
<feature type="domain" description="FtsK" evidence="19">
    <location>
        <begin position="516"/>
        <end position="735"/>
    </location>
</feature>
<keyword evidence="11" id="KW-0238">DNA-binding</keyword>
<dbReference type="PANTHER" id="PTHR22683:SF41">
    <property type="entry name" value="DNA TRANSLOCASE FTSK"/>
    <property type="match status" value="1"/>
</dbReference>
<reference evidence="20 21" key="1">
    <citation type="submission" date="2019-03" db="EMBL/GenBank/DDBJ databases">
        <title>Genomic Encyclopedia of Type Strains, Phase IV (KMG-IV): sequencing the most valuable type-strain genomes for metagenomic binning, comparative biology and taxonomic classification.</title>
        <authorList>
            <person name="Goeker M."/>
        </authorList>
    </citation>
    <scope>NUCLEOTIDE SEQUENCE [LARGE SCALE GENOMIC DNA]</scope>
    <source>
        <strain evidence="20 21">DSM 101</strain>
    </source>
</reference>
<comment type="subunit">
    <text evidence="15">Homohexamer. Forms a ring that surrounds DNA.</text>
</comment>
<dbReference type="InterPro" id="IPR041027">
    <property type="entry name" value="FtsK_alpha"/>
</dbReference>
<feature type="compositionally biased region" description="Low complexity" evidence="17">
    <location>
        <begin position="1"/>
        <end position="13"/>
    </location>
</feature>
<evidence type="ECO:0000256" key="15">
    <source>
        <dbReference type="ARBA" id="ARBA00025923"/>
    </source>
</evidence>
<evidence type="ECO:0000256" key="5">
    <source>
        <dbReference type="ARBA" id="ARBA00022618"/>
    </source>
</evidence>
<keyword evidence="10 18" id="KW-1133">Transmembrane helix</keyword>
<dbReference type="EMBL" id="SMFY01000003">
    <property type="protein sequence ID" value="TCK23767.1"/>
    <property type="molecule type" value="Genomic_DNA"/>
</dbReference>
<dbReference type="SUPFAM" id="SSF46785">
    <property type="entry name" value="Winged helix' DNA-binding domain"/>
    <property type="match status" value="1"/>
</dbReference>
<dbReference type="GO" id="GO:0003677">
    <property type="term" value="F:DNA binding"/>
    <property type="evidence" value="ECO:0007669"/>
    <property type="project" value="UniProtKB-KW"/>
</dbReference>
<evidence type="ECO:0000256" key="3">
    <source>
        <dbReference type="ARBA" id="ARBA00020887"/>
    </source>
</evidence>
<evidence type="ECO:0000313" key="20">
    <source>
        <dbReference type="EMBL" id="TCK23767.1"/>
    </source>
</evidence>
<feature type="transmembrane region" description="Helical" evidence="18">
    <location>
        <begin position="63"/>
        <end position="84"/>
    </location>
</feature>
<name>A0A4R1HMN8_ANCAQ</name>
<dbReference type="AlphaFoldDB" id="A0A4R1HMN8"/>
<gene>
    <name evidence="20" type="ORF">EV667_3609</name>
</gene>
<evidence type="ECO:0000313" key="21">
    <source>
        <dbReference type="Proteomes" id="UP000295030"/>
    </source>
</evidence>
<evidence type="ECO:0000256" key="7">
    <source>
        <dbReference type="ARBA" id="ARBA00022741"/>
    </source>
</evidence>
<dbReference type="Pfam" id="PF13491">
    <property type="entry name" value="FtsK_4TM"/>
    <property type="match status" value="1"/>
</dbReference>
<evidence type="ECO:0000256" key="14">
    <source>
        <dbReference type="ARBA" id="ARBA00024784"/>
    </source>
</evidence>
<organism evidence="20 21">
    <name type="scientific">Ancylobacter aquaticus</name>
    <dbReference type="NCBI Taxonomy" id="100"/>
    <lineage>
        <taxon>Bacteria</taxon>
        <taxon>Pseudomonadati</taxon>
        <taxon>Pseudomonadota</taxon>
        <taxon>Alphaproteobacteria</taxon>
        <taxon>Hyphomicrobiales</taxon>
        <taxon>Xanthobacteraceae</taxon>
        <taxon>Ancylobacter</taxon>
    </lineage>
</organism>
<keyword evidence="8" id="KW-0159">Chromosome partition</keyword>
<feature type="compositionally biased region" description="Gly residues" evidence="17">
    <location>
        <begin position="24"/>
        <end position="34"/>
    </location>
</feature>
<dbReference type="SUPFAM" id="SSF52540">
    <property type="entry name" value="P-loop containing nucleoside triphosphate hydrolases"/>
    <property type="match status" value="1"/>
</dbReference>
<comment type="caution">
    <text evidence="20">The sequence shown here is derived from an EMBL/GenBank/DDBJ whole genome shotgun (WGS) entry which is preliminary data.</text>
</comment>
<keyword evidence="13" id="KW-0131">Cell cycle</keyword>
<feature type="transmembrane region" description="Helical" evidence="18">
    <location>
        <begin position="203"/>
        <end position="228"/>
    </location>
</feature>
<feature type="transmembrane region" description="Helical" evidence="18">
    <location>
        <begin position="147"/>
        <end position="168"/>
    </location>
</feature>
<sequence>MRTPRLEAAPSRAARPRLRVDPAGKGGGAAGPGGRAHRAGKSAPGGFLPEEVRGALGRRTAEFVGLALLCLCTLMLLALATWSADDPSFSRSSAAAPSNLLSVPGAVFADVMMQLFGVAALAAVLPVGIWGWLILTHRHPGRLRARLIALVAGIVFAAGFAACLPRFGGWPLPSGLGGVLGEFLLAVPGALRAGWLTSADYAVVGVVCLVSAALTLPLAVGFGLRAGAEENPDETRREPAGFEDDEPGWLAFLLGMMTHAALSLKARIAPGGSRRARRPRPSGGLSDRLRARVGLNGAEDDDLASLRGGRHEPSFGQREAFDDEEDVAGFESADDDLPDPLDEDFAAPSPPPAPRAAKRPPPLRSIRGGRAALEEQRRRYALPGLDLLAPPPPRGGPALSRETLDENARDLEGVLDDFGVRGAIVNARPGPVVTLYELEPAPGIKSSRVIGLADDIARSMSAISARVAVIPGKNAIGIELPNPKRDKVLLREILAARDFGEAAHKLAIALGKTIGGEPVIVDLARMPHLLVAGTTGSGKSVAINTMILSLLYRMRPEQCRLIMIDPKMLELSTYDGIPHLLTPVVTDPKKAVVALKWAVREMEERYRKMSKVGVRSIDGFNARIAEAQVKGEQIVRTVQTGFDKETGEAIYEREEMDLSPIPYIVVVVDEMADLMMVAGKDIEGAIQRLAQMARAAGIHLIMATQRPSVDVITGTIKANFPTRISFQVTSKIDSRTILGEMGAEQLLGQGDMLYMAGGGRISRVHGPFVSDQEVERVVEHLKAQGAPDYLDEVTVDLDSEGDDGAVFDKSGMGGEEGGDLYSQAVAVVLRDKKCSTSYIQRRLQIGYNRAASLVERMEREGLVGPANHAGKREILAESGGAEGY</sequence>
<comment type="similarity">
    <text evidence="2">Belongs to the FtsK/SpoIIIE/SftA family.</text>
</comment>
<evidence type="ECO:0000256" key="18">
    <source>
        <dbReference type="SAM" id="Phobius"/>
    </source>
</evidence>
<keyword evidence="21" id="KW-1185">Reference proteome</keyword>
<dbReference type="PROSITE" id="PS50901">
    <property type="entry name" value="FTSK"/>
    <property type="match status" value="1"/>
</dbReference>
<dbReference type="Gene3D" id="3.40.50.300">
    <property type="entry name" value="P-loop containing nucleotide triphosphate hydrolases"/>
    <property type="match status" value="1"/>
</dbReference>
<dbReference type="Gene3D" id="3.30.980.40">
    <property type="match status" value="1"/>
</dbReference>
<evidence type="ECO:0000256" key="17">
    <source>
        <dbReference type="SAM" id="MobiDB-lite"/>
    </source>
</evidence>
<proteinExistence type="inferred from homology"/>
<feature type="region of interest" description="Disordered" evidence="17">
    <location>
        <begin position="1"/>
        <end position="45"/>
    </location>
</feature>
<accession>A0A4R1HMN8</accession>
<dbReference type="RefSeq" id="WP_245516237.1">
    <property type="nucleotide sequence ID" value="NZ_SMFY01000003.1"/>
</dbReference>
<keyword evidence="9 16" id="KW-0067">ATP-binding</keyword>
<keyword evidence="4" id="KW-1003">Cell membrane</keyword>
<dbReference type="InterPro" id="IPR036390">
    <property type="entry name" value="WH_DNA-bd_sf"/>
</dbReference>
<keyword evidence="5" id="KW-0132">Cell division</keyword>
<evidence type="ECO:0000256" key="12">
    <source>
        <dbReference type="ARBA" id="ARBA00023136"/>
    </source>
</evidence>
<evidence type="ECO:0000259" key="19">
    <source>
        <dbReference type="PROSITE" id="PS50901"/>
    </source>
</evidence>
<feature type="region of interest" description="Disordered" evidence="17">
    <location>
        <begin position="270"/>
        <end position="366"/>
    </location>
</feature>
<evidence type="ECO:0000256" key="13">
    <source>
        <dbReference type="ARBA" id="ARBA00023306"/>
    </source>
</evidence>
<evidence type="ECO:0000256" key="2">
    <source>
        <dbReference type="ARBA" id="ARBA00006474"/>
    </source>
</evidence>
<keyword evidence="12 18" id="KW-0472">Membrane</keyword>
<feature type="transmembrane region" description="Helical" evidence="18">
    <location>
        <begin position="174"/>
        <end position="191"/>
    </location>
</feature>
<evidence type="ECO:0000256" key="8">
    <source>
        <dbReference type="ARBA" id="ARBA00022829"/>
    </source>
</evidence>
<evidence type="ECO:0000256" key="9">
    <source>
        <dbReference type="ARBA" id="ARBA00022840"/>
    </source>
</evidence>
<dbReference type="Pfam" id="PF01580">
    <property type="entry name" value="FtsK_SpoIIIE"/>
    <property type="match status" value="1"/>
</dbReference>
<comment type="function">
    <text evidence="14">Essential cell division protein that coordinates cell division and chromosome segregation. The N-terminus is involved in assembly of the cell-division machinery. The C-terminus functions as a DNA motor that moves dsDNA in an ATP-dependent manner towards the dif recombination site, which is located within the replication terminus region. Translocation stops specifically at Xer-dif sites, where FtsK interacts with the Xer recombinase, allowing activation of chromosome unlinking by recombination. FtsK orienting polar sequences (KOPS) guide the direction of DNA translocation. FtsK can remove proteins from DNA as it translocates, but translocation stops specifically at XerCD-dif site, thereby preventing removal of XerC and XerD from dif.</text>
</comment>
<dbReference type="InterPro" id="IPR036388">
    <property type="entry name" value="WH-like_DNA-bd_sf"/>
</dbReference>
<dbReference type="InterPro" id="IPR018541">
    <property type="entry name" value="Ftsk_gamma"/>
</dbReference>
<dbReference type="GO" id="GO:0005886">
    <property type="term" value="C:plasma membrane"/>
    <property type="evidence" value="ECO:0007669"/>
    <property type="project" value="UniProtKB-SubCell"/>
</dbReference>
<protein>
    <recommendedName>
        <fullName evidence="3">DNA translocase FtsK</fullName>
    </recommendedName>
</protein>
<dbReference type="InterPro" id="IPR027417">
    <property type="entry name" value="P-loop_NTPase"/>
</dbReference>
<feature type="compositionally biased region" description="Acidic residues" evidence="17">
    <location>
        <begin position="321"/>
        <end position="345"/>
    </location>
</feature>
<dbReference type="SMART" id="SM00843">
    <property type="entry name" value="Ftsk_gamma"/>
    <property type="match status" value="1"/>
</dbReference>
<dbReference type="InterPro" id="IPR025199">
    <property type="entry name" value="FtsK_4TM"/>
</dbReference>
<keyword evidence="6 18" id="KW-0812">Transmembrane</keyword>
<evidence type="ECO:0000256" key="11">
    <source>
        <dbReference type="ARBA" id="ARBA00023125"/>
    </source>
</evidence>
<dbReference type="Proteomes" id="UP000295030">
    <property type="component" value="Unassembled WGS sequence"/>
</dbReference>
<dbReference type="PANTHER" id="PTHR22683">
    <property type="entry name" value="SPORULATION PROTEIN RELATED"/>
    <property type="match status" value="1"/>
</dbReference>